<protein>
    <submittedName>
        <fullName evidence="6">Beta-lactamase domain-containing protein</fullName>
    </submittedName>
</protein>
<dbReference type="SMART" id="SM00849">
    <property type="entry name" value="Lactamase_B"/>
    <property type="match status" value="1"/>
</dbReference>
<dbReference type="AlphaFoldDB" id="A0A158GZF5"/>
<evidence type="ECO:0000256" key="1">
    <source>
        <dbReference type="ARBA" id="ARBA00022723"/>
    </source>
</evidence>
<organism evidence="6 7">
    <name type="scientific">Caballeronia cordobensis</name>
    <name type="common">Burkholderia cordobensis</name>
    <dbReference type="NCBI Taxonomy" id="1353886"/>
    <lineage>
        <taxon>Bacteria</taxon>
        <taxon>Pseudomonadati</taxon>
        <taxon>Pseudomonadota</taxon>
        <taxon>Betaproteobacteria</taxon>
        <taxon>Burkholderiales</taxon>
        <taxon>Burkholderiaceae</taxon>
        <taxon>Caballeronia</taxon>
    </lineage>
</organism>
<gene>
    <name evidence="6" type="ORF">AWB70_02707</name>
</gene>
<dbReference type="InterPro" id="IPR038536">
    <property type="entry name" value="Alkyl/aryl-sulf_dimr_sf"/>
</dbReference>
<dbReference type="EMBL" id="FCNY02000006">
    <property type="protein sequence ID" value="SAL37432.1"/>
    <property type="molecule type" value="Genomic_DNA"/>
</dbReference>
<evidence type="ECO:0000256" key="3">
    <source>
        <dbReference type="ARBA" id="ARBA00022833"/>
    </source>
</evidence>
<dbReference type="PANTHER" id="PTHR43223">
    <property type="entry name" value="ALKYL/ARYL-SULFATASE"/>
    <property type="match status" value="1"/>
</dbReference>
<dbReference type="GO" id="GO:0018741">
    <property type="term" value="F:linear primary-alkylsulfatase activity"/>
    <property type="evidence" value="ECO:0007669"/>
    <property type="project" value="InterPro"/>
</dbReference>
<keyword evidence="3" id="KW-0862">Zinc</keyword>
<evidence type="ECO:0000259" key="5">
    <source>
        <dbReference type="SMART" id="SM00849"/>
    </source>
</evidence>
<dbReference type="CDD" id="cd07710">
    <property type="entry name" value="arylsulfatase_Sdsa1-like_MBL-fold"/>
    <property type="match status" value="1"/>
</dbReference>
<dbReference type="InterPro" id="IPR001279">
    <property type="entry name" value="Metallo-B-lactamas"/>
</dbReference>
<dbReference type="GO" id="GO:0046872">
    <property type="term" value="F:metal ion binding"/>
    <property type="evidence" value="ECO:0007669"/>
    <property type="project" value="UniProtKB-KW"/>
</dbReference>
<keyword evidence="7" id="KW-1185">Reference proteome</keyword>
<dbReference type="InterPro" id="IPR029229">
    <property type="entry name" value="Alkyl_sulf_C"/>
</dbReference>
<evidence type="ECO:0000256" key="2">
    <source>
        <dbReference type="ARBA" id="ARBA00022801"/>
    </source>
</evidence>
<comment type="similarity">
    <text evidence="4">Belongs to the metallo-beta-lactamase superfamily. Type III sulfatase family.</text>
</comment>
<evidence type="ECO:0000313" key="7">
    <source>
        <dbReference type="Proteomes" id="UP000054740"/>
    </source>
</evidence>
<dbReference type="SUPFAM" id="SSF56281">
    <property type="entry name" value="Metallo-hydrolase/oxidoreductase"/>
    <property type="match status" value="1"/>
</dbReference>
<dbReference type="RefSeq" id="WP_053571559.1">
    <property type="nucleotide sequence ID" value="NZ_FCNY02000006.1"/>
</dbReference>
<keyword evidence="1" id="KW-0479">Metal-binding</keyword>
<dbReference type="InterPro" id="IPR052195">
    <property type="entry name" value="Bact_Alkyl/Aryl-Sulfatase"/>
</dbReference>
<dbReference type="Pfam" id="PF00753">
    <property type="entry name" value="Lactamase_B"/>
    <property type="match status" value="1"/>
</dbReference>
<dbReference type="GO" id="GO:0046983">
    <property type="term" value="F:protein dimerization activity"/>
    <property type="evidence" value="ECO:0007669"/>
    <property type="project" value="InterPro"/>
</dbReference>
<dbReference type="SUPFAM" id="SSF55718">
    <property type="entry name" value="SCP-like"/>
    <property type="match status" value="1"/>
</dbReference>
<keyword evidence="2" id="KW-0378">Hydrolase</keyword>
<dbReference type="InterPro" id="IPR044097">
    <property type="entry name" value="Bds1/SdsA1_MBL-fold"/>
</dbReference>
<feature type="domain" description="Metallo-beta-lactamase" evidence="5">
    <location>
        <begin position="50"/>
        <end position="262"/>
    </location>
</feature>
<evidence type="ECO:0000256" key="4">
    <source>
        <dbReference type="ARBA" id="ARBA00033751"/>
    </source>
</evidence>
<dbReference type="GO" id="GO:0018909">
    <property type="term" value="P:dodecyl sulfate metabolic process"/>
    <property type="evidence" value="ECO:0007669"/>
    <property type="project" value="InterPro"/>
</dbReference>
<dbReference type="Proteomes" id="UP000054740">
    <property type="component" value="Unassembled WGS sequence"/>
</dbReference>
<name>A0A158GZF5_CABCO</name>
<dbReference type="InterPro" id="IPR036527">
    <property type="entry name" value="SCP2_sterol-bd_dom_sf"/>
</dbReference>
<dbReference type="InterPro" id="IPR029228">
    <property type="entry name" value="Alkyl_sulf_dimr"/>
</dbReference>
<dbReference type="Gene3D" id="3.60.15.30">
    <property type="entry name" value="Metallo-beta-lactamase domain"/>
    <property type="match status" value="1"/>
</dbReference>
<proteinExistence type="inferred from homology"/>
<reference evidence="7" key="1">
    <citation type="submission" date="2016-01" db="EMBL/GenBank/DDBJ databases">
        <authorList>
            <person name="Peeters C."/>
        </authorList>
    </citation>
    <scope>NUCLEOTIDE SEQUENCE [LARGE SCALE GENOMIC DNA]</scope>
</reference>
<dbReference type="PANTHER" id="PTHR43223:SF2">
    <property type="entry name" value="METALLO-BETA-LACTAMASE DOMAIN-CONTAINING PROTEIN"/>
    <property type="match status" value="1"/>
</dbReference>
<dbReference type="InterPro" id="IPR036866">
    <property type="entry name" value="RibonucZ/Hydroxyglut_hydro"/>
</dbReference>
<dbReference type="Pfam" id="PF14864">
    <property type="entry name" value="Alkyl_sulf_C"/>
    <property type="match status" value="1"/>
</dbReference>
<evidence type="ECO:0000313" key="6">
    <source>
        <dbReference type="EMBL" id="SAL37432.1"/>
    </source>
</evidence>
<accession>A0A158GZF5</accession>
<dbReference type="Gene3D" id="3.30.1050.10">
    <property type="entry name" value="SCP2 sterol-binding domain"/>
    <property type="match status" value="1"/>
</dbReference>
<dbReference type="Pfam" id="PF14863">
    <property type="entry name" value="Alkyl_sulf_dimr"/>
    <property type="match status" value="1"/>
</dbReference>
<dbReference type="Gene3D" id="1.25.40.880">
    <property type="entry name" value="Alkyl sulfatase, dimerisation domain"/>
    <property type="match status" value="1"/>
</dbReference>
<sequence length="563" mass="62411">MKNPAAHQAVSAVNGALVNRSVLENERLVRHQDTTPYELTDRVWVLPGTALNAAVIVGDDGLIVWESGEHLEHGKQYREAIRRISTKPIKAIIYSHTHYALGARAILEGEDNVAVIGHARLNENMRVAALGSYFPEIQPLQHARAMQHAQALLPQSGDDAQYGFVIEHGPTGFVPVNTPVAHGEMLTIAGVRMQFFTEGGSDTDDCVTVWLPDQKVALNNILWPWQPNFYTPRGAKFRDPRVWSEALRHLLALEPAYLISQHARSITGAAEIERTLRNYLDFTMLVLDQTLRGVLAGKGPDDLRGFIELPRHLKEEPWLFEAYGRLDWHAPYIMNHALGWWDGDAATLERLAPAEIAGRMTTLLGGRARVLDAVHEARAQGDYAWALELLNYPLKLSPDDAELRQLKASLLRSSAQATTASIARGFMLSQALALEGKIDLPRLVPPSKRQIAADPATYVDHLRVRVNPVQAQHIDAIMRFDFIDGARPSVALHVRRGVAEFIARPHELSRHADFILTLDGRTFAQLFVSPSSLRTLLNEEALRLTGDASAACAVLATFDALRA</sequence>